<comment type="caution">
    <text evidence="2">The sequence shown here is derived from an EMBL/GenBank/DDBJ whole genome shotgun (WGS) entry which is preliminary data.</text>
</comment>
<feature type="non-terminal residue" evidence="2">
    <location>
        <position position="1"/>
    </location>
</feature>
<protein>
    <submittedName>
        <fullName evidence="2">FAD-dependent pyridine nucleotide-disulfide oxidoreductase</fullName>
    </submittedName>
</protein>
<reference evidence="2 3" key="2">
    <citation type="submission" date="2016-03" db="EMBL/GenBank/DDBJ databases">
        <title>New uncultured bacterium of the family Gallionellaceae from acid mine drainage: description and reconstruction of genome based on metagenomic analysis of microbial community.</title>
        <authorList>
            <person name="Kadnikov V."/>
            <person name="Ivasenko D."/>
            <person name="Beletsky A."/>
            <person name="Mardanov A."/>
            <person name="Danilova E."/>
            <person name="Pimenov N."/>
            <person name="Karnachuk O."/>
            <person name="Ravin N."/>
        </authorList>
    </citation>
    <scope>NUCLEOTIDE SEQUENCE [LARGE SCALE GENOMIC DNA]</scope>
    <source>
        <strain evidence="2">ShG14-8</strain>
    </source>
</reference>
<evidence type="ECO:0000313" key="2">
    <source>
        <dbReference type="EMBL" id="KXS30717.1"/>
    </source>
</evidence>
<dbReference type="SUPFAM" id="SSF51905">
    <property type="entry name" value="FAD/NAD(P)-binding domain"/>
    <property type="match status" value="2"/>
</dbReference>
<dbReference type="Proteomes" id="UP000070578">
    <property type="component" value="Unassembled WGS sequence"/>
</dbReference>
<organism evidence="2 3">
    <name type="scientific">Candidatus Gallionella acididurans</name>
    <dbReference type="NCBI Taxonomy" id="1796491"/>
    <lineage>
        <taxon>Bacteria</taxon>
        <taxon>Pseudomonadati</taxon>
        <taxon>Pseudomonadota</taxon>
        <taxon>Betaproteobacteria</taxon>
        <taxon>Nitrosomonadales</taxon>
        <taxon>Gallionellaceae</taxon>
        <taxon>Gallionella</taxon>
    </lineage>
</organism>
<name>A0A139BNY7_9PROT</name>
<feature type="domain" description="FAD/NAD(P)-binding" evidence="1">
    <location>
        <begin position="27"/>
        <end position="253"/>
    </location>
</feature>
<proteinExistence type="predicted"/>
<evidence type="ECO:0000259" key="1">
    <source>
        <dbReference type="Pfam" id="PF07992"/>
    </source>
</evidence>
<evidence type="ECO:0000313" key="3">
    <source>
        <dbReference type="Proteomes" id="UP000070578"/>
    </source>
</evidence>
<dbReference type="PANTHER" id="PTHR43755:SF1">
    <property type="entry name" value="FAD-DEPENDENT PYRIDINE NUCLEOTIDE-DISULPHIDE OXIDOREDUCTASE"/>
    <property type="match status" value="1"/>
</dbReference>
<dbReference type="Gene3D" id="3.50.50.60">
    <property type="entry name" value="FAD/NAD(P)-binding domain"/>
    <property type="match status" value="2"/>
</dbReference>
<sequence>DRADKHFFPPSLLWLMVGDRKPEDFTRSFERLANRGVELRRGNVTRIDPARKEVEIDGQSFAADALVIALGADYAPEAIPGLAEAGLNIYTLEGAGAIHDALDRFEGGRIVILTAAPMYKCPAAPYEAALLVDAFLRKHGLRDKTNIEFFAAEPRPMFVAGPDLGAAVRGMVETQGVAYHPEHQVKEVDPAARRITFTNGTTAEYDLLLYVPPHQAPAVVRDAGLTNEAGWIPVDRHTMQTKFEGVFAIGDINSIPLKMGRPLPKAGIFAHGQAGVVANNIVHSWSGRGSPRKFVAEGMCFIETGNARAGIGKGNFYAEPMPQVEMRGPNLFWHMAKILYEKYWLYRHF</sequence>
<accession>A0A139BNY7</accession>
<dbReference type="Pfam" id="PF07992">
    <property type="entry name" value="Pyr_redox_2"/>
    <property type="match status" value="1"/>
</dbReference>
<dbReference type="PANTHER" id="PTHR43755">
    <property type="match status" value="1"/>
</dbReference>
<reference evidence="2 3" key="1">
    <citation type="submission" date="2016-02" db="EMBL/GenBank/DDBJ databases">
        <authorList>
            <person name="Wen L."/>
            <person name="He K."/>
            <person name="Yang H."/>
        </authorList>
    </citation>
    <scope>NUCLEOTIDE SEQUENCE [LARGE SCALE GENOMIC DNA]</scope>
    <source>
        <strain evidence="2">ShG14-8</strain>
    </source>
</reference>
<dbReference type="AlphaFoldDB" id="A0A139BNY7"/>
<dbReference type="InterPro" id="IPR036188">
    <property type="entry name" value="FAD/NAD-bd_sf"/>
</dbReference>
<dbReference type="InterPro" id="IPR052541">
    <property type="entry name" value="SQRD"/>
</dbReference>
<dbReference type="GO" id="GO:0016491">
    <property type="term" value="F:oxidoreductase activity"/>
    <property type="evidence" value="ECO:0007669"/>
    <property type="project" value="InterPro"/>
</dbReference>
<dbReference type="InterPro" id="IPR023753">
    <property type="entry name" value="FAD/NAD-binding_dom"/>
</dbReference>
<dbReference type="EMBL" id="LSLI01000157">
    <property type="protein sequence ID" value="KXS30717.1"/>
    <property type="molecule type" value="Genomic_DNA"/>
</dbReference>
<gene>
    <name evidence="2" type="ORF">AWT59_3155</name>
</gene>